<dbReference type="Proteomes" id="UP000027222">
    <property type="component" value="Unassembled WGS sequence"/>
</dbReference>
<name>A0A067S679_GALM3</name>
<evidence type="ECO:0000313" key="2">
    <source>
        <dbReference type="Proteomes" id="UP000027222"/>
    </source>
</evidence>
<sequence>MLSIAILPVSSNTRSLEARRFGIWMCGPPLVNVTLAFCTIRRIWSYQLQAISISRH</sequence>
<evidence type="ECO:0000313" key="1">
    <source>
        <dbReference type="EMBL" id="KDR66360.1"/>
    </source>
</evidence>
<gene>
    <name evidence="1" type="ORF">GALMADRAFT_1158072</name>
</gene>
<dbReference type="EMBL" id="KL142424">
    <property type="protein sequence ID" value="KDR66360.1"/>
    <property type="molecule type" value="Genomic_DNA"/>
</dbReference>
<reference evidence="2" key="1">
    <citation type="journal article" date="2014" name="Proc. Natl. Acad. Sci. U.S.A.">
        <title>Extensive sampling of basidiomycete genomes demonstrates inadequacy of the white-rot/brown-rot paradigm for wood decay fungi.</title>
        <authorList>
            <person name="Riley R."/>
            <person name="Salamov A.A."/>
            <person name="Brown D.W."/>
            <person name="Nagy L.G."/>
            <person name="Floudas D."/>
            <person name="Held B.W."/>
            <person name="Levasseur A."/>
            <person name="Lombard V."/>
            <person name="Morin E."/>
            <person name="Otillar R."/>
            <person name="Lindquist E.A."/>
            <person name="Sun H."/>
            <person name="LaButti K.M."/>
            <person name="Schmutz J."/>
            <person name="Jabbour D."/>
            <person name="Luo H."/>
            <person name="Baker S.E."/>
            <person name="Pisabarro A.G."/>
            <person name="Walton J.D."/>
            <person name="Blanchette R.A."/>
            <person name="Henrissat B."/>
            <person name="Martin F."/>
            <person name="Cullen D."/>
            <person name="Hibbett D.S."/>
            <person name="Grigoriev I.V."/>
        </authorList>
    </citation>
    <scope>NUCLEOTIDE SEQUENCE [LARGE SCALE GENOMIC DNA]</scope>
    <source>
        <strain evidence="2">CBS 339.88</strain>
    </source>
</reference>
<dbReference type="AlphaFoldDB" id="A0A067S679"/>
<dbReference type="HOGENOM" id="CLU_3014301_0_0_1"/>
<proteinExistence type="predicted"/>
<accession>A0A067S679</accession>
<protein>
    <submittedName>
        <fullName evidence="1">Uncharacterized protein</fullName>
    </submittedName>
</protein>
<keyword evidence="2" id="KW-1185">Reference proteome</keyword>
<organism evidence="1 2">
    <name type="scientific">Galerina marginata (strain CBS 339.88)</name>
    <dbReference type="NCBI Taxonomy" id="685588"/>
    <lineage>
        <taxon>Eukaryota</taxon>
        <taxon>Fungi</taxon>
        <taxon>Dikarya</taxon>
        <taxon>Basidiomycota</taxon>
        <taxon>Agaricomycotina</taxon>
        <taxon>Agaricomycetes</taxon>
        <taxon>Agaricomycetidae</taxon>
        <taxon>Agaricales</taxon>
        <taxon>Agaricineae</taxon>
        <taxon>Strophariaceae</taxon>
        <taxon>Galerina</taxon>
    </lineage>
</organism>